<proteinExistence type="predicted"/>
<feature type="compositionally biased region" description="Low complexity" evidence="1">
    <location>
        <begin position="653"/>
        <end position="664"/>
    </location>
</feature>
<dbReference type="EMBL" id="KV460278">
    <property type="protein sequence ID" value="OBT91902.1"/>
    <property type="molecule type" value="Genomic_DNA"/>
</dbReference>
<feature type="compositionally biased region" description="Polar residues" evidence="1">
    <location>
        <begin position="532"/>
        <end position="547"/>
    </location>
</feature>
<evidence type="ECO:0000313" key="2">
    <source>
        <dbReference type="EMBL" id="OBT91902.1"/>
    </source>
</evidence>
<feature type="region of interest" description="Disordered" evidence="1">
    <location>
        <begin position="525"/>
        <end position="675"/>
    </location>
</feature>
<accession>A0A1B8G7V2</accession>
<evidence type="ECO:0000313" key="3">
    <source>
        <dbReference type="Proteomes" id="UP000091956"/>
    </source>
</evidence>
<dbReference type="GeneID" id="28843515"/>
<feature type="region of interest" description="Disordered" evidence="1">
    <location>
        <begin position="472"/>
        <end position="496"/>
    </location>
</feature>
<feature type="compositionally biased region" description="Polar residues" evidence="1">
    <location>
        <begin position="580"/>
        <end position="594"/>
    </location>
</feature>
<feature type="region of interest" description="Disordered" evidence="1">
    <location>
        <begin position="178"/>
        <end position="228"/>
    </location>
</feature>
<dbReference type="STRING" id="342668.A0A1B8G7V2"/>
<feature type="compositionally biased region" description="Low complexity" evidence="1">
    <location>
        <begin position="595"/>
        <end position="618"/>
    </location>
</feature>
<protein>
    <recommendedName>
        <fullName evidence="4">Glycoprotease family protein</fullName>
    </recommendedName>
</protein>
<dbReference type="RefSeq" id="XP_018125635.1">
    <property type="nucleotide sequence ID" value="XM_018279536.2"/>
</dbReference>
<feature type="region of interest" description="Disordered" evidence="1">
    <location>
        <begin position="379"/>
        <end position="410"/>
    </location>
</feature>
<organism evidence="2 3">
    <name type="scientific">Pseudogymnoascus verrucosus</name>
    <dbReference type="NCBI Taxonomy" id="342668"/>
    <lineage>
        <taxon>Eukaryota</taxon>
        <taxon>Fungi</taxon>
        <taxon>Dikarya</taxon>
        <taxon>Ascomycota</taxon>
        <taxon>Pezizomycotina</taxon>
        <taxon>Leotiomycetes</taxon>
        <taxon>Thelebolales</taxon>
        <taxon>Thelebolaceae</taxon>
        <taxon>Pseudogymnoascus</taxon>
    </lineage>
</organism>
<dbReference type="OrthoDB" id="10259622at2759"/>
<evidence type="ECO:0000256" key="1">
    <source>
        <dbReference type="SAM" id="MobiDB-lite"/>
    </source>
</evidence>
<feature type="compositionally biased region" description="Basic and acidic residues" evidence="1">
    <location>
        <begin position="94"/>
        <end position="111"/>
    </location>
</feature>
<feature type="compositionally biased region" description="Basic and acidic residues" evidence="1">
    <location>
        <begin position="43"/>
        <end position="57"/>
    </location>
</feature>
<feature type="region of interest" description="Disordered" evidence="1">
    <location>
        <begin position="1"/>
        <end position="117"/>
    </location>
</feature>
<feature type="compositionally biased region" description="Low complexity" evidence="1">
    <location>
        <begin position="192"/>
        <end position="203"/>
    </location>
</feature>
<sequence>MSNTSRLQVAQPKPGANSHCDNQSNPFDTPFDELDWDEESLDENGRDTNFPDDKSDVSRMTQWPTFSNLPAPPMPQKPQMKTRKSVKRSSVIKPTREKSKQRQKKQNERAGIKLNTNVARHRALTPAVTQPKTDAAGPLPAADAGRFVDLAALQSLESRAAPPNNGGFWKNLLGNAPNPSVAVQHTPDQQGSSNDDAAAKADSIPGFANRRAKDLKPPSLTMEGDLSPSDRPIVIGISIPSARLQQHITSPHTAGSDTSNILNCYESQTPRENAPETPVIVITPAEVSYWSPISANTVTPQSRRVASSVYSRPASYSHTSNQQEEIPPMPQISQSILNGRKAGRESVGTIFAEDEDDDDVLSARPKKLRIGTGAILEEDEQQILTRKNRSGSDGSEKRPKSMLSPNDRRTSTGWWSTILSPFLARSNTVNFPSTAKQGESPIVPDVATPDTKSGPGEFRFWEKALSPKSPLSSTTIASDDWWDNRNTIDGTPKWDGTDSKFKDGIYTYKAEESYGTLPLTLSRSTRAAATANRPQQNLDVDPNNGTRELQRDQSLAVRSDRSSILSPADREAPFMLDDPSVTSVDHSVASTSTGNQQTAPQGPNAAPPAMNNTPTATQSQASRENAPKVVTPAAPPPYSPPRPGFPKYAAVYPPGHSSSAQQPQSPGPLSPGLQQAMSSTGAIALTDVPLTPATRRVINLNSGYPTLPPPTVGRAVNPVDLEIASEKARKIDAKRRRHEKEEVVAHKAGGLWRGRGCISNRGCYGRTGPEGRKRRRCWLGVIFALIGLTILIVTLATQLHRSTPNVEVPSQWVNLTVFPPIYTGVSMVSSTANNVANTGCVYPKTVWSCALPKELQASVAPNKPEQPKLKLLIQWDNSSAANATWGGPTGAQVRRSAGNPVNASQFLKRLALKARQAVTFSPSPAAPTIAEQGFLGNTTDGIVSDNKSGERTPFYITFLNPQAAAKASTKLSTRQEKQNATTAFPDLGKLIPPPELNADGTAAPANLLPTPEQQPLRLFDRGLPTEHYGFYTYFNRSIFLKSTALLNETNLGDGEVPDDLNGGCAESEARFRCTWSQTRFLVQMWTRKDANSAVLLNSTATSSSSGTVTTTILGQDNSAFPYPITITTDRHGGDPTKKGVFCYEIDEREKVVAGSGKVRPEFRAFGGTLVNQAPNAFDTTSSNAALGGFDGGNSGCSCTWANWHPAT</sequence>
<gene>
    <name evidence="2" type="ORF">VE01_10129</name>
</gene>
<feature type="compositionally biased region" description="Polar residues" evidence="1">
    <location>
        <begin position="178"/>
        <end position="191"/>
    </location>
</feature>
<feature type="compositionally biased region" description="Polar residues" evidence="1">
    <location>
        <begin position="58"/>
        <end position="68"/>
    </location>
</feature>
<dbReference type="Proteomes" id="UP000091956">
    <property type="component" value="Unassembled WGS sequence"/>
</dbReference>
<evidence type="ECO:0008006" key="4">
    <source>
        <dbReference type="Google" id="ProtNLM"/>
    </source>
</evidence>
<keyword evidence="3" id="KW-1185">Reference proteome</keyword>
<feature type="region of interest" description="Disordered" evidence="1">
    <location>
        <begin position="309"/>
        <end position="328"/>
    </location>
</feature>
<feature type="compositionally biased region" description="Acidic residues" evidence="1">
    <location>
        <begin position="30"/>
        <end position="42"/>
    </location>
</feature>
<dbReference type="AlphaFoldDB" id="A0A1B8G7V2"/>
<feature type="compositionally biased region" description="Pro residues" evidence="1">
    <location>
        <begin position="633"/>
        <end position="644"/>
    </location>
</feature>
<name>A0A1B8G7V2_9PEZI</name>
<reference evidence="3" key="2">
    <citation type="journal article" date="2018" name="Nat. Commun.">
        <title>Extreme sensitivity to ultraviolet light in the fungal pathogen causing white-nose syndrome of bats.</title>
        <authorList>
            <person name="Palmer J.M."/>
            <person name="Drees K.P."/>
            <person name="Foster J.T."/>
            <person name="Lindner D.L."/>
        </authorList>
    </citation>
    <scope>NUCLEOTIDE SEQUENCE [LARGE SCALE GENOMIC DNA]</scope>
    <source>
        <strain evidence="3">UAMH 10579</strain>
    </source>
</reference>
<feature type="compositionally biased region" description="Polar residues" evidence="1">
    <location>
        <begin position="309"/>
        <end position="324"/>
    </location>
</feature>
<reference evidence="2 3" key="1">
    <citation type="submission" date="2016-03" db="EMBL/GenBank/DDBJ databases">
        <title>Comparative genomics of Pseudogymnoascus destructans, the fungus causing white-nose syndrome of bats.</title>
        <authorList>
            <person name="Palmer J.M."/>
            <person name="Drees K.P."/>
            <person name="Foster J.T."/>
            <person name="Lindner D.L."/>
        </authorList>
    </citation>
    <scope>NUCLEOTIDE SEQUENCE [LARGE SCALE GENOMIC DNA]</scope>
    <source>
        <strain evidence="2 3">UAMH 10579</strain>
    </source>
</reference>